<feature type="domain" description="Glycoside hydrolase family 5" evidence="6">
    <location>
        <begin position="30"/>
        <end position="439"/>
    </location>
</feature>
<dbReference type="STRING" id="1035707.SAMN05216552_1006107"/>
<dbReference type="AlphaFoldDB" id="A0A1I7HQE1"/>
<gene>
    <name evidence="7" type="ORF">SAMN05216552_1006107</name>
</gene>
<proteinExistence type="predicted"/>
<name>A0A1I7HQE1_9BURK</name>
<reference evidence="8" key="1">
    <citation type="submission" date="2016-10" db="EMBL/GenBank/DDBJ databases">
        <authorList>
            <person name="Varghese N."/>
            <person name="Submissions S."/>
        </authorList>
    </citation>
    <scope>NUCLEOTIDE SEQUENCE [LARGE SCALE GENOMIC DNA]</scope>
    <source>
        <strain evidence="8">CGMCC 1.11014</strain>
    </source>
</reference>
<comment type="catalytic activity">
    <reaction evidence="1">
        <text>Random hydrolysis of (1-&gt;4)-beta-D-mannosidic linkages in mannans, galactomannans and glucomannans.</text>
        <dbReference type="EC" id="3.2.1.78"/>
    </reaction>
</comment>
<dbReference type="InterPro" id="IPR045053">
    <property type="entry name" value="MAN-like"/>
</dbReference>
<feature type="signal peptide" evidence="5">
    <location>
        <begin position="1"/>
        <end position="25"/>
    </location>
</feature>
<dbReference type="Proteomes" id="UP000199391">
    <property type="component" value="Unassembled WGS sequence"/>
</dbReference>
<dbReference type="PANTHER" id="PTHR31451">
    <property type="match status" value="1"/>
</dbReference>
<dbReference type="EMBL" id="FPBO01000006">
    <property type="protein sequence ID" value="SFU62897.1"/>
    <property type="molecule type" value="Genomic_DNA"/>
</dbReference>
<dbReference type="InterPro" id="IPR017853">
    <property type="entry name" value="GH"/>
</dbReference>
<dbReference type="InterPro" id="IPR001547">
    <property type="entry name" value="Glyco_hydro_5"/>
</dbReference>
<keyword evidence="8" id="KW-1185">Reference proteome</keyword>
<dbReference type="PANTHER" id="PTHR31451:SF40">
    <property type="entry name" value="GLYCOSIDE HYDROLASE FAMILY 5 DOMAIN-CONTAINING PROTEIN"/>
    <property type="match status" value="1"/>
</dbReference>
<evidence type="ECO:0000256" key="2">
    <source>
        <dbReference type="ARBA" id="ARBA00012706"/>
    </source>
</evidence>
<dbReference type="Gene3D" id="3.20.20.80">
    <property type="entry name" value="Glycosidases"/>
    <property type="match status" value="1"/>
</dbReference>
<evidence type="ECO:0000259" key="6">
    <source>
        <dbReference type="Pfam" id="PF26410"/>
    </source>
</evidence>
<dbReference type="GO" id="GO:0016985">
    <property type="term" value="F:mannan endo-1,4-beta-mannosidase activity"/>
    <property type="evidence" value="ECO:0007669"/>
    <property type="project" value="TreeGrafter"/>
</dbReference>
<dbReference type="RefSeq" id="WP_093555117.1">
    <property type="nucleotide sequence ID" value="NZ_FPBO01000006.1"/>
</dbReference>
<evidence type="ECO:0000313" key="8">
    <source>
        <dbReference type="Proteomes" id="UP000199391"/>
    </source>
</evidence>
<protein>
    <recommendedName>
        <fullName evidence="2">mannan endo-1,4-beta-mannosidase</fullName>
        <ecNumber evidence="2">3.2.1.78</ecNumber>
    </recommendedName>
</protein>
<keyword evidence="3" id="KW-0378">Hydrolase</keyword>
<dbReference type="SUPFAM" id="SSF51445">
    <property type="entry name" value="(Trans)glycosidases"/>
    <property type="match status" value="1"/>
</dbReference>
<dbReference type="Pfam" id="PF26410">
    <property type="entry name" value="GH5_mannosidase"/>
    <property type="match status" value="1"/>
</dbReference>
<organism evidence="7 8">
    <name type="scientific">Pseudoduganella namucuonensis</name>
    <dbReference type="NCBI Taxonomy" id="1035707"/>
    <lineage>
        <taxon>Bacteria</taxon>
        <taxon>Pseudomonadati</taxon>
        <taxon>Pseudomonadota</taxon>
        <taxon>Betaproteobacteria</taxon>
        <taxon>Burkholderiales</taxon>
        <taxon>Oxalobacteraceae</taxon>
        <taxon>Telluria group</taxon>
        <taxon>Pseudoduganella</taxon>
    </lineage>
</organism>
<keyword evidence="5" id="KW-0732">Signal</keyword>
<evidence type="ECO:0000256" key="4">
    <source>
        <dbReference type="ARBA" id="ARBA00023295"/>
    </source>
</evidence>
<evidence type="ECO:0000313" key="7">
    <source>
        <dbReference type="EMBL" id="SFU62897.1"/>
    </source>
</evidence>
<dbReference type="EC" id="3.2.1.78" evidence="2"/>
<feature type="chain" id="PRO_5011602028" description="mannan endo-1,4-beta-mannosidase" evidence="5">
    <location>
        <begin position="26"/>
        <end position="457"/>
    </location>
</feature>
<evidence type="ECO:0000256" key="3">
    <source>
        <dbReference type="ARBA" id="ARBA00022801"/>
    </source>
</evidence>
<sequence length="457" mass="50684">MKRITHLYASLLMLGVIGMAAAAPAANPASDYVTVKQTQFSRNGHAYYIAGANFWYGGYLGAGIGGDRARLVRELDRMRALGLNNLRVLAVSEKTDMKSAVSPASTAAPGQYDEQLLAGLDFLLAEMAKRDMTAVLYLNNFWQWSGGMTQYLNWFEGSPAIDPNVTKDFDDFMDKNARFYVNGAAQAEYRNVIRKIVERTNTVTGKAYKDDPSIMSWQLANEPRPGNDKATPAQKAAYIKWIDETAAYIHGLAPRQLVSTGSEGLAGSAQDSQLFLDAHATPRIDYLTYHLWPKNWSWFDSHKPDASWNEAIGKSRDYLQRHVALARTLGKPIVLEEFGLDRDGPSFSVKSGTRWRDRFYKEVFDFVADGAARGEPIAGFNFWAWGGAGRAANADFWWKPGNDFMGDPPQEEQGLYSVFDTDASTLKLIKQAAGRLHALERKAPSRPSTKPAAAVKP</sequence>
<dbReference type="OrthoDB" id="9801493at2"/>
<accession>A0A1I7HQE1</accession>
<evidence type="ECO:0000256" key="5">
    <source>
        <dbReference type="SAM" id="SignalP"/>
    </source>
</evidence>
<keyword evidence="4" id="KW-0326">Glycosidase</keyword>
<evidence type="ECO:0000256" key="1">
    <source>
        <dbReference type="ARBA" id="ARBA00001678"/>
    </source>
</evidence>